<dbReference type="AlphaFoldDB" id="A0AAD8M312"/>
<organism evidence="1 2">
    <name type="scientific">Heracleum sosnowskyi</name>
    <dbReference type="NCBI Taxonomy" id="360622"/>
    <lineage>
        <taxon>Eukaryota</taxon>
        <taxon>Viridiplantae</taxon>
        <taxon>Streptophyta</taxon>
        <taxon>Embryophyta</taxon>
        <taxon>Tracheophyta</taxon>
        <taxon>Spermatophyta</taxon>
        <taxon>Magnoliopsida</taxon>
        <taxon>eudicotyledons</taxon>
        <taxon>Gunneridae</taxon>
        <taxon>Pentapetalae</taxon>
        <taxon>asterids</taxon>
        <taxon>campanulids</taxon>
        <taxon>Apiales</taxon>
        <taxon>Apiaceae</taxon>
        <taxon>Apioideae</taxon>
        <taxon>apioid superclade</taxon>
        <taxon>Tordylieae</taxon>
        <taxon>Tordyliinae</taxon>
        <taxon>Heracleum</taxon>
    </lineage>
</organism>
<keyword evidence="2" id="KW-1185">Reference proteome</keyword>
<name>A0AAD8M312_9APIA</name>
<dbReference type="Proteomes" id="UP001237642">
    <property type="component" value="Unassembled WGS sequence"/>
</dbReference>
<proteinExistence type="predicted"/>
<dbReference type="EMBL" id="JAUIZM010000011">
    <property type="protein sequence ID" value="KAK1357498.1"/>
    <property type="molecule type" value="Genomic_DNA"/>
</dbReference>
<accession>A0AAD8M312</accession>
<sequence length="122" mass="13760">MEDLLKEMKELKLIVANEMLETRNLVSALDEKIDNLNVNKDEKGEGMVVQMEDLLKEMKELKLIVANEMLATRNLVSALDEKIDNLNVNKDEKGEGMVGLCFELASHTHTCISHMNSCLPIC</sequence>
<protein>
    <submittedName>
        <fullName evidence="1">Uncharacterized protein</fullName>
    </submittedName>
</protein>
<comment type="caution">
    <text evidence="1">The sequence shown here is derived from an EMBL/GenBank/DDBJ whole genome shotgun (WGS) entry which is preliminary data.</text>
</comment>
<evidence type="ECO:0000313" key="1">
    <source>
        <dbReference type="EMBL" id="KAK1357498.1"/>
    </source>
</evidence>
<reference evidence="1" key="1">
    <citation type="submission" date="2023-02" db="EMBL/GenBank/DDBJ databases">
        <title>Genome of toxic invasive species Heracleum sosnowskyi carries increased number of genes despite the absence of recent whole-genome duplications.</title>
        <authorList>
            <person name="Schelkunov M."/>
            <person name="Shtratnikova V."/>
            <person name="Makarenko M."/>
            <person name="Klepikova A."/>
            <person name="Omelchenko D."/>
            <person name="Novikova G."/>
            <person name="Obukhova E."/>
            <person name="Bogdanov V."/>
            <person name="Penin A."/>
            <person name="Logacheva M."/>
        </authorList>
    </citation>
    <scope>NUCLEOTIDE SEQUENCE</scope>
    <source>
        <strain evidence="1">Hsosn_3</strain>
        <tissue evidence="1">Leaf</tissue>
    </source>
</reference>
<gene>
    <name evidence="1" type="ORF">POM88_050754</name>
</gene>
<reference evidence="1" key="2">
    <citation type="submission" date="2023-05" db="EMBL/GenBank/DDBJ databases">
        <authorList>
            <person name="Schelkunov M.I."/>
        </authorList>
    </citation>
    <scope>NUCLEOTIDE SEQUENCE</scope>
    <source>
        <strain evidence="1">Hsosn_3</strain>
        <tissue evidence="1">Leaf</tissue>
    </source>
</reference>
<evidence type="ECO:0000313" key="2">
    <source>
        <dbReference type="Proteomes" id="UP001237642"/>
    </source>
</evidence>